<evidence type="ECO:0008006" key="4">
    <source>
        <dbReference type="Google" id="ProtNLM"/>
    </source>
</evidence>
<keyword evidence="1" id="KW-1133">Transmembrane helix</keyword>
<dbReference type="Pfam" id="PF05656">
    <property type="entry name" value="DUF805"/>
    <property type="match status" value="1"/>
</dbReference>
<evidence type="ECO:0000256" key="1">
    <source>
        <dbReference type="SAM" id="Phobius"/>
    </source>
</evidence>
<evidence type="ECO:0000313" key="2">
    <source>
        <dbReference type="EMBL" id="GGG36737.1"/>
    </source>
</evidence>
<protein>
    <recommendedName>
        <fullName evidence="4">DUF805 domain-containing protein</fullName>
    </recommendedName>
</protein>
<comment type="caution">
    <text evidence="2">The sequence shown here is derived from an EMBL/GenBank/DDBJ whole genome shotgun (WGS) entry which is preliminary data.</text>
</comment>
<dbReference type="InterPro" id="IPR008523">
    <property type="entry name" value="DUF805"/>
</dbReference>
<feature type="transmembrane region" description="Helical" evidence="1">
    <location>
        <begin position="75"/>
        <end position="95"/>
    </location>
</feature>
<name>A0ABQ1WMC7_9BACT</name>
<reference evidence="3" key="1">
    <citation type="journal article" date="2019" name="Int. J. Syst. Evol. Microbiol.">
        <title>The Global Catalogue of Microorganisms (GCM) 10K type strain sequencing project: providing services to taxonomists for standard genome sequencing and annotation.</title>
        <authorList>
            <consortium name="The Broad Institute Genomics Platform"/>
            <consortium name="The Broad Institute Genome Sequencing Center for Infectious Disease"/>
            <person name="Wu L."/>
            <person name="Ma J."/>
        </authorList>
    </citation>
    <scope>NUCLEOTIDE SEQUENCE [LARGE SCALE GENOMIC DNA]</scope>
    <source>
        <strain evidence="3">CGMCC 1.12990</strain>
    </source>
</reference>
<evidence type="ECO:0000313" key="3">
    <source>
        <dbReference type="Proteomes" id="UP000601361"/>
    </source>
</evidence>
<keyword evidence="1" id="KW-0472">Membrane</keyword>
<feature type="transmembrane region" description="Helical" evidence="1">
    <location>
        <begin position="44"/>
        <end position="63"/>
    </location>
</feature>
<gene>
    <name evidence="2" type="ORF">GCM10011378_11390</name>
</gene>
<keyword evidence="1" id="KW-0812">Transmembrane</keyword>
<dbReference type="Proteomes" id="UP000601361">
    <property type="component" value="Unassembled WGS sequence"/>
</dbReference>
<keyword evidence="3" id="KW-1185">Reference proteome</keyword>
<dbReference type="RefSeq" id="WP_188556836.1">
    <property type="nucleotide sequence ID" value="NZ_BMGS01000002.1"/>
</dbReference>
<feature type="transmembrane region" description="Helical" evidence="1">
    <location>
        <begin position="20"/>
        <end position="37"/>
    </location>
</feature>
<proteinExistence type="predicted"/>
<dbReference type="EMBL" id="BMGS01000002">
    <property type="protein sequence ID" value="GGG36737.1"/>
    <property type="molecule type" value="Genomic_DNA"/>
</dbReference>
<sequence length="115" mass="12817">MALLQEYPVLWGRQGRREFAFEIAPALLPLVLAYALPPAGHLPPMWLASGLWLVATALVAVLAVRRLHDVGYSGWYALLLLVPLLNGVLLVLLLLQPSRPRPTRRVHKAAWQPMV</sequence>
<accession>A0ABQ1WMC7</accession>
<organism evidence="2 3">
    <name type="scientific">Hymenobacter glacieicola</name>
    <dbReference type="NCBI Taxonomy" id="1562124"/>
    <lineage>
        <taxon>Bacteria</taxon>
        <taxon>Pseudomonadati</taxon>
        <taxon>Bacteroidota</taxon>
        <taxon>Cytophagia</taxon>
        <taxon>Cytophagales</taxon>
        <taxon>Hymenobacteraceae</taxon>
        <taxon>Hymenobacter</taxon>
    </lineage>
</organism>